<evidence type="ECO:0000313" key="6">
    <source>
        <dbReference type="Proteomes" id="UP000659767"/>
    </source>
</evidence>
<keyword evidence="2" id="KW-0238">DNA-binding</keyword>
<keyword evidence="6" id="KW-1185">Reference proteome</keyword>
<evidence type="ECO:0000259" key="4">
    <source>
        <dbReference type="PROSITE" id="PS01124"/>
    </source>
</evidence>
<accession>A0ABQ2SZP7</accession>
<dbReference type="EMBL" id="BMSZ01000004">
    <property type="protein sequence ID" value="GGS44391.1"/>
    <property type="molecule type" value="Genomic_DNA"/>
</dbReference>
<dbReference type="InterPro" id="IPR050204">
    <property type="entry name" value="AraC_XylS_family_regulators"/>
</dbReference>
<dbReference type="PROSITE" id="PS00041">
    <property type="entry name" value="HTH_ARAC_FAMILY_1"/>
    <property type="match status" value="1"/>
</dbReference>
<keyword evidence="3" id="KW-0804">Transcription</keyword>
<evidence type="ECO:0000313" key="5">
    <source>
        <dbReference type="EMBL" id="GGS44391.1"/>
    </source>
</evidence>
<gene>
    <name evidence="5" type="ORF">GCM10010253_18100</name>
</gene>
<dbReference type="SUPFAM" id="SSF46689">
    <property type="entry name" value="Homeodomain-like"/>
    <property type="match status" value="1"/>
</dbReference>
<name>A0ABQ2SZP7_STRBA</name>
<evidence type="ECO:0000256" key="3">
    <source>
        <dbReference type="ARBA" id="ARBA00023163"/>
    </source>
</evidence>
<comment type="caution">
    <text evidence="5">The sequence shown here is derived from an EMBL/GenBank/DDBJ whole genome shotgun (WGS) entry which is preliminary data.</text>
</comment>
<keyword evidence="1" id="KW-0805">Transcription regulation</keyword>
<organism evidence="5 6">
    <name type="scientific">Streptomyces badius</name>
    <dbReference type="NCBI Taxonomy" id="1941"/>
    <lineage>
        <taxon>Bacteria</taxon>
        <taxon>Bacillati</taxon>
        <taxon>Actinomycetota</taxon>
        <taxon>Actinomycetes</taxon>
        <taxon>Kitasatosporales</taxon>
        <taxon>Streptomycetaceae</taxon>
        <taxon>Streptomyces</taxon>
    </lineage>
</organism>
<evidence type="ECO:0000256" key="2">
    <source>
        <dbReference type="ARBA" id="ARBA00023125"/>
    </source>
</evidence>
<sequence>MTGAVAYGRDVTGTDEAGPNRLHALAVTRACRLMEESAAPPNLQELAHSAGYSRFHFHRMFKTFTGVTPHAYVSVVRARRVRHELTHAPTVSDAIYRSGFNSNGHFYSASPAILGMTPQEFRSGGRGTVIRYACAPSSLGPVLVAAADKGVCAVLAAAGAPGREVLARRFPLARLTVGDAGFAARVLAAVRRAEPPPAGRALLPADLLEVCLHERVRRELSGPGAAVRGAAPGPS</sequence>
<dbReference type="InterPro" id="IPR018062">
    <property type="entry name" value="HTH_AraC-typ_CS"/>
</dbReference>
<dbReference type="Pfam" id="PF12833">
    <property type="entry name" value="HTH_18"/>
    <property type="match status" value="1"/>
</dbReference>
<dbReference type="Gene3D" id="1.10.10.60">
    <property type="entry name" value="Homeodomain-like"/>
    <property type="match status" value="2"/>
</dbReference>
<protein>
    <recommendedName>
        <fullName evidence="4">HTH araC/xylS-type domain-containing protein</fullName>
    </recommendedName>
</protein>
<feature type="domain" description="HTH araC/xylS-type" evidence="4">
    <location>
        <begin position="28"/>
        <end position="124"/>
    </location>
</feature>
<dbReference type="PANTHER" id="PTHR46796">
    <property type="entry name" value="HTH-TYPE TRANSCRIPTIONAL ACTIVATOR RHAS-RELATED"/>
    <property type="match status" value="1"/>
</dbReference>
<proteinExistence type="predicted"/>
<dbReference type="InterPro" id="IPR009057">
    <property type="entry name" value="Homeodomain-like_sf"/>
</dbReference>
<dbReference type="SMART" id="SM00342">
    <property type="entry name" value="HTH_ARAC"/>
    <property type="match status" value="1"/>
</dbReference>
<dbReference type="InterPro" id="IPR036631">
    <property type="entry name" value="MGMT_N_sf"/>
</dbReference>
<reference evidence="6" key="1">
    <citation type="journal article" date="2019" name="Int. J. Syst. Evol. Microbiol.">
        <title>The Global Catalogue of Microorganisms (GCM) 10K type strain sequencing project: providing services to taxonomists for standard genome sequencing and annotation.</title>
        <authorList>
            <consortium name="The Broad Institute Genomics Platform"/>
            <consortium name="The Broad Institute Genome Sequencing Center for Infectious Disease"/>
            <person name="Wu L."/>
            <person name="Ma J."/>
        </authorList>
    </citation>
    <scope>NUCLEOTIDE SEQUENCE [LARGE SCALE GENOMIC DNA]</scope>
    <source>
        <strain evidence="6">JCM 4350</strain>
    </source>
</reference>
<dbReference type="InterPro" id="IPR018060">
    <property type="entry name" value="HTH_AraC"/>
</dbReference>
<dbReference type="SUPFAM" id="SSF53155">
    <property type="entry name" value="Methylated DNA-protein cysteine methyltransferase domain"/>
    <property type="match status" value="1"/>
</dbReference>
<dbReference type="Gene3D" id="3.30.160.70">
    <property type="entry name" value="Methylated DNA-protein cysteine methyltransferase domain"/>
    <property type="match status" value="1"/>
</dbReference>
<dbReference type="PROSITE" id="PS01124">
    <property type="entry name" value="HTH_ARAC_FAMILY_2"/>
    <property type="match status" value="1"/>
</dbReference>
<dbReference type="RefSeq" id="WP_069742616.1">
    <property type="nucleotide sequence ID" value="NZ_BMSZ01000004.1"/>
</dbReference>
<dbReference type="PANTHER" id="PTHR46796:SF2">
    <property type="entry name" value="TRANSCRIPTIONAL REGULATORY PROTEIN"/>
    <property type="match status" value="1"/>
</dbReference>
<dbReference type="Proteomes" id="UP000659767">
    <property type="component" value="Unassembled WGS sequence"/>
</dbReference>
<evidence type="ECO:0000256" key="1">
    <source>
        <dbReference type="ARBA" id="ARBA00023015"/>
    </source>
</evidence>